<dbReference type="PANTHER" id="PTHR22946">
    <property type="entry name" value="DIENELACTONE HYDROLASE DOMAIN-CONTAINING PROTEIN-RELATED"/>
    <property type="match status" value="1"/>
</dbReference>
<dbReference type="GO" id="GO:0016787">
    <property type="term" value="F:hydrolase activity"/>
    <property type="evidence" value="ECO:0007669"/>
    <property type="project" value="UniProtKB-KW"/>
</dbReference>
<dbReference type="Pfam" id="PF12697">
    <property type="entry name" value="Abhydrolase_6"/>
    <property type="match status" value="1"/>
</dbReference>
<dbReference type="RefSeq" id="WP_317844356.1">
    <property type="nucleotide sequence ID" value="NZ_CP126170.1"/>
</dbReference>
<dbReference type="Gene3D" id="6.20.370.100">
    <property type="match status" value="1"/>
</dbReference>
<protein>
    <submittedName>
        <fullName evidence="5">Alpha/beta fold hydrolase</fullName>
    </submittedName>
</protein>
<evidence type="ECO:0000259" key="4">
    <source>
        <dbReference type="Pfam" id="PF12697"/>
    </source>
</evidence>
<evidence type="ECO:0000256" key="1">
    <source>
        <dbReference type="ARBA" id="ARBA00022801"/>
    </source>
</evidence>
<dbReference type="PROSITE" id="PS00708">
    <property type="entry name" value="PRO_ENDOPEP_SER"/>
    <property type="match status" value="1"/>
</dbReference>
<accession>A0ABZ0JMY0</accession>
<keyword evidence="1 5" id="KW-0378">Hydrolase</keyword>
<dbReference type="EMBL" id="CP126172">
    <property type="protein sequence ID" value="WOS41164.1"/>
    <property type="molecule type" value="Genomic_DNA"/>
</dbReference>
<feature type="region of interest" description="Disordered" evidence="3">
    <location>
        <begin position="260"/>
        <end position="302"/>
    </location>
</feature>
<name>A0ABZ0JMY0_9XANT</name>
<proteinExistence type="inferred from homology"/>
<dbReference type="InterPro" id="IPR000073">
    <property type="entry name" value="AB_hydrolase_1"/>
</dbReference>
<dbReference type="SUPFAM" id="SSF53474">
    <property type="entry name" value="alpha/beta-Hydrolases"/>
    <property type="match status" value="1"/>
</dbReference>
<dbReference type="Proteomes" id="UP001302020">
    <property type="component" value="Chromosome"/>
</dbReference>
<feature type="domain" description="AB hydrolase-1" evidence="4">
    <location>
        <begin position="31"/>
        <end position="117"/>
    </location>
</feature>
<keyword evidence="6" id="KW-1185">Reference proteome</keyword>
<comment type="similarity">
    <text evidence="2">Belongs to the AB hydrolase superfamily. FUS2 hydrolase family.</text>
</comment>
<evidence type="ECO:0000313" key="6">
    <source>
        <dbReference type="Proteomes" id="UP001302020"/>
    </source>
</evidence>
<organism evidence="5 6">
    <name type="scientific">Xanthomonas rydalmerensis</name>
    <dbReference type="NCBI Taxonomy" id="3046274"/>
    <lineage>
        <taxon>Bacteria</taxon>
        <taxon>Pseudomonadati</taxon>
        <taxon>Pseudomonadota</taxon>
        <taxon>Gammaproteobacteria</taxon>
        <taxon>Lysobacterales</taxon>
        <taxon>Lysobacteraceae</taxon>
        <taxon>Xanthomonas</taxon>
    </lineage>
</organism>
<gene>
    <name evidence="5" type="ORF">QN243_01375</name>
</gene>
<evidence type="ECO:0000313" key="5">
    <source>
        <dbReference type="EMBL" id="WOS41164.1"/>
    </source>
</evidence>
<dbReference type="Gene3D" id="3.40.50.1820">
    <property type="entry name" value="alpha/beta hydrolase"/>
    <property type="match status" value="1"/>
</dbReference>
<evidence type="ECO:0000256" key="3">
    <source>
        <dbReference type="SAM" id="MobiDB-lite"/>
    </source>
</evidence>
<evidence type="ECO:0000256" key="2">
    <source>
        <dbReference type="ARBA" id="ARBA00038115"/>
    </source>
</evidence>
<dbReference type="InterPro" id="IPR050261">
    <property type="entry name" value="FrsA_esterase"/>
</dbReference>
<dbReference type="InterPro" id="IPR002471">
    <property type="entry name" value="Pept_S9_AS"/>
</dbReference>
<reference evidence="5 6" key="1">
    <citation type="submission" date="2023-05" db="EMBL/GenBank/DDBJ databases">
        <title>Xanthomonas rydalmerenesis sp. nov., a novel Xanthomonas species isolated from Fragaria x ananassa.</title>
        <authorList>
            <person name="McKnight D.J.E."/>
            <person name="Wong-Bajracharya J."/>
            <person name="Okoh E.B."/>
            <person name="Snijders F."/>
            <person name="Lidbetter F."/>
            <person name="Webster J."/>
            <person name="Djordjevic S.P."/>
            <person name="Bogema D.R."/>
            <person name="Chapman T.A."/>
        </authorList>
    </citation>
    <scope>NUCLEOTIDE SEQUENCE [LARGE SCALE GENOMIC DNA]</scope>
    <source>
        <strain evidence="5 6">DAR34883</strain>
    </source>
</reference>
<sequence>MEAELSSIDIAVDGASLSGTLLTPTSRLPGVLFVHGWGGNQHHNLVRAREAAGLGCVCLTFDLRGHEGLAAMRETVTRAQNLDDIKAAYDRLAASPQVDPESIAVVGLSYGGYLAALLTLERPVEWLALRSPALYKDAHWDGPKVALNRDPDLMPYRHRVVAPADNRALAACQRYRGDVLLVEAERDVIVPGQVLRNYAAAFSNARSLTTRTIAGADHALTEKAHQAAYTRYLIDWLTDMVIGRRVALASSVVEQRKQRLKRSEGDAATAPGQGSNAFHGRLEAKERSAPPPTSTSPPTSSR</sequence>
<dbReference type="PANTHER" id="PTHR22946:SF5">
    <property type="entry name" value="PEPTIDASE S9 PROLYL OLIGOPEPTIDASE CATALYTIC DOMAIN-CONTAINING PROTEIN"/>
    <property type="match status" value="1"/>
</dbReference>
<dbReference type="InterPro" id="IPR029058">
    <property type="entry name" value="AB_hydrolase_fold"/>
</dbReference>